<keyword evidence="10" id="KW-0448">Lipopolysaccharide biosynthesis</keyword>
<dbReference type="UniPathway" id="UPA00958"/>
<evidence type="ECO:0000256" key="7">
    <source>
        <dbReference type="ARBA" id="ARBA00049183"/>
    </source>
</evidence>
<comment type="subcellular location">
    <subcellularLocation>
        <location evidence="10">Cell membrane</location>
    </subcellularLocation>
</comment>
<evidence type="ECO:0000256" key="10">
    <source>
        <dbReference type="RuleBase" id="RU365103"/>
    </source>
</evidence>
<accession>A0A8G2FFT3</accession>
<feature type="active site" description="Proton acceptor" evidence="8">
    <location>
        <position position="63"/>
    </location>
</feature>
<comment type="pathway">
    <text evidence="2 10">Bacterial outer membrane biogenesis; LPS core biosynthesis.</text>
</comment>
<dbReference type="GO" id="GO:0009245">
    <property type="term" value="P:lipid A biosynthetic process"/>
    <property type="evidence" value="ECO:0007669"/>
    <property type="project" value="TreeGrafter"/>
</dbReference>
<comment type="catalytic activity">
    <reaction evidence="7 10">
        <text>lipid IVA (E. coli) + CMP-3-deoxy-beta-D-manno-octulosonate = alpha-Kdo-(2-&gt;6)-lipid IVA (E. coli) + CMP + H(+)</text>
        <dbReference type="Rhea" id="RHEA:28066"/>
        <dbReference type="ChEBI" id="CHEBI:15378"/>
        <dbReference type="ChEBI" id="CHEBI:58603"/>
        <dbReference type="ChEBI" id="CHEBI:60364"/>
        <dbReference type="ChEBI" id="CHEBI:60377"/>
        <dbReference type="ChEBI" id="CHEBI:85987"/>
        <dbReference type="EC" id="2.4.99.12"/>
    </reaction>
</comment>
<evidence type="ECO:0000256" key="4">
    <source>
        <dbReference type="ARBA" id="ARBA00019077"/>
    </source>
</evidence>
<dbReference type="Gene3D" id="3.40.50.2000">
    <property type="entry name" value="Glycogen Phosphorylase B"/>
    <property type="match status" value="1"/>
</dbReference>
<dbReference type="Gene3D" id="3.40.50.11720">
    <property type="entry name" value="3-Deoxy-D-manno-octulosonic-acid transferase, N-terminal domain"/>
    <property type="match status" value="1"/>
</dbReference>
<dbReference type="EC" id="2.4.99.12" evidence="3 10"/>
<comment type="function">
    <text evidence="1 10">Involved in lipopolysaccharide (LPS) biosynthesis. Catalyzes the transfer of 3-deoxy-D-manno-octulosonate (Kdo) residue(s) from CMP-Kdo to lipid IV(A), the tetraacyldisaccharide-1,4'-bisphosphate precursor of lipid A.</text>
</comment>
<keyword evidence="10" id="KW-0472">Membrane</keyword>
<reference evidence="12 13" key="1">
    <citation type="submission" date="2017-01" db="EMBL/GenBank/DDBJ databases">
        <authorList>
            <person name="Varghese N."/>
            <person name="Submissions S."/>
        </authorList>
    </citation>
    <scope>NUCLEOTIDE SEQUENCE [LARGE SCALE GENOMIC DNA]</scope>
    <source>
        <strain evidence="12 13">ATCC 35905</strain>
    </source>
</reference>
<keyword evidence="13" id="KW-1185">Reference proteome</keyword>
<sequence>MSLSLKLYRLATSLAAPALPWWLNRRAAIGKEIPARLPERHGIPSRPRPDGKLIWVHAASLGETMSALPLIASLARHTGVLLTTGTVTSAQLAAERAAAIHQFVPLDVPRAVNRFLDHWRPDAAIFLESELWPNLLTALDARGTPRFLFNARLSPRSAARWRRFPRAIRQIFGGFTMIAAQSPRDATRLRGLGLRDIESWGNLKFATPDLPDDEAARAALAKACPGPWLLAASTHAGEDIPVIEAHRALRVLHPSITTIIVPRHPHRADAVASLARGVPLARRSRGELPVPGGLYLADTIGELGIFYRLCPLAFIGGTLVPIGGHNMIEAAQLGCATIVGPHYENQFEAMTTLHSVGALVDVADFMELEATLIRLMSNTAHLAAMGSAGKRICEGFADLPDRLARRVLEAMP</sequence>
<evidence type="ECO:0000256" key="6">
    <source>
        <dbReference type="ARBA" id="ARBA00031445"/>
    </source>
</evidence>
<dbReference type="SUPFAM" id="SSF53756">
    <property type="entry name" value="UDP-Glycosyltransferase/glycogen phosphorylase"/>
    <property type="match status" value="1"/>
</dbReference>
<gene>
    <name evidence="12" type="ORF">SAMN05421828_10610</name>
</gene>
<dbReference type="GO" id="GO:0043842">
    <property type="term" value="F:Kdo transferase activity"/>
    <property type="evidence" value="ECO:0007669"/>
    <property type="project" value="UniProtKB-EC"/>
</dbReference>
<evidence type="ECO:0000259" key="11">
    <source>
        <dbReference type="Pfam" id="PF04413"/>
    </source>
</evidence>
<dbReference type="RefSeq" id="WP_029312320.1">
    <property type="nucleotide sequence ID" value="NZ_FTNE01000006.1"/>
</dbReference>
<evidence type="ECO:0000256" key="5">
    <source>
        <dbReference type="ARBA" id="ARBA00022679"/>
    </source>
</evidence>
<evidence type="ECO:0000313" key="13">
    <source>
        <dbReference type="Proteomes" id="UP000186308"/>
    </source>
</evidence>
<dbReference type="InterPro" id="IPR007507">
    <property type="entry name" value="Glycos_transf_N"/>
</dbReference>
<dbReference type="Pfam" id="PF04413">
    <property type="entry name" value="Glycos_transf_N"/>
    <property type="match status" value="1"/>
</dbReference>
<evidence type="ECO:0000256" key="3">
    <source>
        <dbReference type="ARBA" id="ARBA00012621"/>
    </source>
</evidence>
<feature type="domain" description="3-deoxy-D-manno-octulosonic-acid transferase N-terminal" evidence="11">
    <location>
        <begin position="36"/>
        <end position="206"/>
    </location>
</feature>
<proteinExistence type="inferred from homology"/>
<evidence type="ECO:0000256" key="8">
    <source>
        <dbReference type="PIRSR" id="PIRSR639901-1"/>
    </source>
</evidence>
<dbReference type="EMBL" id="FTNE01000006">
    <property type="protein sequence ID" value="SIQ53394.1"/>
    <property type="molecule type" value="Genomic_DNA"/>
</dbReference>
<comment type="caution">
    <text evidence="12">The sequence shown here is derived from an EMBL/GenBank/DDBJ whole genome shotgun (WGS) entry which is preliminary data.</text>
</comment>
<evidence type="ECO:0000256" key="2">
    <source>
        <dbReference type="ARBA" id="ARBA00004713"/>
    </source>
</evidence>
<evidence type="ECO:0000313" key="12">
    <source>
        <dbReference type="EMBL" id="SIQ53394.1"/>
    </source>
</evidence>
<dbReference type="InterPro" id="IPR039901">
    <property type="entry name" value="Kdotransferase"/>
</dbReference>
<comment type="similarity">
    <text evidence="10">Belongs to the glycosyltransferase group 1 family.</text>
</comment>
<name>A0A8G2FFT3_ACIRU</name>
<keyword evidence="5 10" id="KW-0808">Transferase</keyword>
<dbReference type="Proteomes" id="UP000186308">
    <property type="component" value="Unassembled WGS sequence"/>
</dbReference>
<protein>
    <recommendedName>
        <fullName evidence="4 10">3-deoxy-D-manno-octulosonic acid transferase</fullName>
        <shortName evidence="10">Kdo transferase</shortName>
        <ecNumber evidence="3 10">2.4.99.12</ecNumber>
    </recommendedName>
    <alternativeName>
        <fullName evidence="6 10">Lipid IV(A) 3-deoxy-D-manno-octulosonic acid transferase</fullName>
    </alternativeName>
</protein>
<evidence type="ECO:0000256" key="1">
    <source>
        <dbReference type="ARBA" id="ARBA00003394"/>
    </source>
</evidence>
<keyword evidence="10" id="KW-1003">Cell membrane</keyword>
<evidence type="ECO:0000256" key="9">
    <source>
        <dbReference type="PIRSR" id="PIRSR639901-2"/>
    </source>
</evidence>
<dbReference type="PANTHER" id="PTHR42755:SF1">
    <property type="entry name" value="3-DEOXY-D-MANNO-OCTULOSONIC ACID TRANSFERASE, MITOCHONDRIAL-RELATED"/>
    <property type="match status" value="1"/>
</dbReference>
<dbReference type="AlphaFoldDB" id="A0A8G2FFT3"/>
<dbReference type="GO" id="GO:0005886">
    <property type="term" value="C:plasma membrane"/>
    <property type="evidence" value="ECO:0007669"/>
    <property type="project" value="UniProtKB-SubCell"/>
</dbReference>
<dbReference type="GO" id="GO:0009244">
    <property type="term" value="P:lipopolysaccharide core region biosynthetic process"/>
    <property type="evidence" value="ECO:0007669"/>
    <property type="project" value="UniProtKB-UniRule"/>
</dbReference>
<dbReference type="PANTHER" id="PTHR42755">
    <property type="entry name" value="3-DEOXY-MANNO-OCTULOSONATE CYTIDYLYLTRANSFERASE"/>
    <property type="match status" value="1"/>
</dbReference>
<dbReference type="OrthoDB" id="9789797at2"/>
<feature type="site" description="Transition state stabilizer" evidence="9">
    <location>
        <position position="128"/>
    </location>
</feature>
<organism evidence="12 13">
    <name type="scientific">Acidiphilium rubrum</name>
    <dbReference type="NCBI Taxonomy" id="526"/>
    <lineage>
        <taxon>Bacteria</taxon>
        <taxon>Pseudomonadati</taxon>
        <taxon>Pseudomonadota</taxon>
        <taxon>Alphaproteobacteria</taxon>
        <taxon>Acetobacterales</taxon>
        <taxon>Acidocellaceae</taxon>
        <taxon>Acidiphilium</taxon>
    </lineage>
</organism>
<feature type="site" description="Transition state stabilizer" evidence="9">
    <location>
        <position position="204"/>
    </location>
</feature>
<dbReference type="InterPro" id="IPR038107">
    <property type="entry name" value="Glycos_transf_N_sf"/>
</dbReference>